<dbReference type="EMBL" id="LR586016">
    <property type="protein sequence ID" value="VIP05753.1"/>
    <property type="molecule type" value="Genomic_DNA"/>
</dbReference>
<keyword evidence="1" id="KW-0812">Transmembrane</keyword>
<keyword evidence="3" id="KW-1185">Reference proteome</keyword>
<feature type="transmembrane region" description="Helical" evidence="1">
    <location>
        <begin position="192"/>
        <end position="210"/>
    </location>
</feature>
<dbReference type="Gene3D" id="2.40.30.170">
    <property type="match status" value="1"/>
</dbReference>
<dbReference type="Proteomes" id="UP000464378">
    <property type="component" value="Chromosome"/>
</dbReference>
<dbReference type="GO" id="GO:0005737">
    <property type="term" value="C:cytoplasm"/>
    <property type="evidence" value="ECO:0007669"/>
    <property type="project" value="TreeGrafter"/>
</dbReference>
<dbReference type="Gene3D" id="2.40.50.100">
    <property type="match status" value="1"/>
</dbReference>
<dbReference type="Gene3D" id="1.10.287.470">
    <property type="entry name" value="Helix hairpin bin"/>
    <property type="match status" value="1"/>
</dbReference>
<dbReference type="GO" id="GO:0004222">
    <property type="term" value="F:metalloendopeptidase activity"/>
    <property type="evidence" value="ECO:0007669"/>
    <property type="project" value="InterPro"/>
</dbReference>
<dbReference type="Gene3D" id="1.10.10.1150">
    <property type="entry name" value="Coenzyme PQQ synthesis protein D (PqqD)"/>
    <property type="match status" value="1"/>
</dbReference>
<dbReference type="GO" id="GO:0031293">
    <property type="term" value="P:membrane protein intracellular domain proteolysis"/>
    <property type="evidence" value="ECO:0007669"/>
    <property type="project" value="TreeGrafter"/>
</dbReference>
<feature type="transmembrane region" description="Helical" evidence="1">
    <location>
        <begin position="397"/>
        <end position="415"/>
    </location>
</feature>
<keyword evidence="1" id="KW-0472">Membrane</keyword>
<feature type="transmembrane region" description="Helical" evidence="1">
    <location>
        <begin position="435"/>
        <end position="456"/>
    </location>
</feature>
<dbReference type="KEGG" id="tim:GMBLW1_34400"/>
<feature type="transmembrane region" description="Helical" evidence="1">
    <location>
        <begin position="157"/>
        <end position="180"/>
    </location>
</feature>
<feature type="transmembrane region" description="Helical" evidence="1">
    <location>
        <begin position="257"/>
        <end position="280"/>
    </location>
</feature>
<evidence type="ECO:0000313" key="2">
    <source>
        <dbReference type="EMBL" id="VIP05753.1"/>
    </source>
</evidence>
<keyword evidence="1" id="KW-1133">Transmembrane helix</keyword>
<feature type="transmembrane region" description="Helical" evidence="1">
    <location>
        <begin position="286"/>
        <end position="305"/>
    </location>
</feature>
<gene>
    <name evidence="2" type="ORF">GMBLW1_34400</name>
</gene>
<dbReference type="AlphaFoldDB" id="A0A6C2YXA5"/>
<evidence type="ECO:0000313" key="3">
    <source>
        <dbReference type="Proteomes" id="UP000464378"/>
    </source>
</evidence>
<dbReference type="PANTHER" id="PTHR13325:SF3">
    <property type="entry name" value="MEMBRANE-BOUND TRANSCRIPTION FACTOR SITE-2 PROTEASE"/>
    <property type="match status" value="1"/>
</dbReference>
<reference evidence="2" key="1">
    <citation type="submission" date="2019-04" db="EMBL/GenBank/DDBJ databases">
        <authorList>
            <consortium name="Science for Life Laboratories"/>
        </authorList>
    </citation>
    <scope>NUCLEOTIDE SEQUENCE</scope>
    <source>
        <strain evidence="2">MBLW1</strain>
    </source>
</reference>
<evidence type="ECO:0000256" key="1">
    <source>
        <dbReference type="SAM" id="Phobius"/>
    </source>
</evidence>
<feature type="transmembrane region" description="Helical" evidence="1">
    <location>
        <begin position="361"/>
        <end position="385"/>
    </location>
</feature>
<evidence type="ECO:0008006" key="4">
    <source>
        <dbReference type="Google" id="ProtNLM"/>
    </source>
</evidence>
<dbReference type="InterPro" id="IPR041881">
    <property type="entry name" value="PqqD_sf"/>
</dbReference>
<dbReference type="RefSeq" id="WP_162660957.1">
    <property type="nucleotide sequence ID" value="NZ_LR593887.1"/>
</dbReference>
<dbReference type="InterPro" id="IPR001193">
    <property type="entry name" value="MBTPS2"/>
</dbReference>
<sequence>MEATLQQNAERRKSVRLRLRSDLNVTKQKYEGKTCHVVKDPISLKYYRFNEREYYVLTLLDGKHTMEEVQKKFEANFRPDRLTLEDLENFARQLVTSGLVQHESPNAARHLFQQQQKQRNLKRMATLSNILYLKIPIFDPDRLLNWMIGYTRWMFTTWFLFVSVAFMLAAVALVTMHFQVFWDKLPTYNEFFQFHTLLYMWLALGVVKVIHEFGHGLSCKAFGGECHEMGALLLCFSPALYCNVTDSWTVADKWKRILISFAGIYVELMIAAAATFVWWYTPHLPYVNNIALCLMTLCSVSTFVFNANPLMRFDGYYMMADWLEIPNLRDRSNRYLGNLTKEYALGIETQPEPYMKPSRKVLFLSYAIVSYIYRWVVTFSILYFLSGWLKPYKLETLSLLLMMLALGSMVFWPMYRLRRSINQRGRLPDMKMQRVAISGVVLASLIAVFLFVPLPVSRILESGLVQVKSDNVAKVYLPEAGFLEMLYVRDGEWVSNDQLIATFKNPKLEADLAEATAKMQIHAGEVQSIRTAISGLTSEQLRQGNVDWKSDLLTAEGNFRKYQMESDRLKEQLQRITSIKAPREGVVMSPPRREEVGKYWERQTEQPFCSVGDREQIRIQVPVKPTDYRLLKDDLAKFGELQVTVLIPGRLDRLYHGRIVKLPETDAKNVPVQLTHRGGGPLAVKHNADPKILAPLAQHYLVTVELLDGDDAVHPGVLAQVKIHCEWRSAAWWVWRAIASTLDIGLI</sequence>
<name>A0A6C2YXA5_9BACT</name>
<dbReference type="PANTHER" id="PTHR13325">
    <property type="entry name" value="PROTEASE M50 MEMBRANE-BOUND TRANSCRIPTION FACTOR SITE 2 PROTEASE"/>
    <property type="match status" value="1"/>
</dbReference>
<proteinExistence type="predicted"/>
<dbReference type="InParanoid" id="A0A6C2YXA5"/>
<accession>A0A6C2YXA5</accession>
<protein>
    <recommendedName>
        <fullName evidence="4">RND efflux pump membrane fusion protein barrel-sandwich domain-containing protein</fullName>
    </recommendedName>
</protein>
<organism evidence="2">
    <name type="scientific">Tuwongella immobilis</name>
    <dbReference type="NCBI Taxonomy" id="692036"/>
    <lineage>
        <taxon>Bacteria</taxon>
        <taxon>Pseudomonadati</taxon>
        <taxon>Planctomycetota</taxon>
        <taxon>Planctomycetia</taxon>
        <taxon>Gemmatales</taxon>
        <taxon>Gemmataceae</taxon>
        <taxon>Tuwongella</taxon>
    </lineage>
</organism>
<dbReference type="EMBL" id="LR593887">
    <property type="protein sequence ID" value="VTS08862.1"/>
    <property type="molecule type" value="Genomic_DNA"/>
</dbReference>
<dbReference type="GO" id="GO:0016020">
    <property type="term" value="C:membrane"/>
    <property type="evidence" value="ECO:0007669"/>
    <property type="project" value="InterPro"/>
</dbReference>